<proteinExistence type="predicted"/>
<reference evidence="1 2" key="1">
    <citation type="submission" date="2024-04" db="EMBL/GenBank/DDBJ databases">
        <title>Novel species of the genus Ideonella isolated from streams.</title>
        <authorList>
            <person name="Lu H."/>
        </authorList>
    </citation>
    <scope>NUCLEOTIDE SEQUENCE [LARGE SCALE GENOMIC DNA]</scope>
    <source>
        <strain evidence="1 2">BYS139W</strain>
    </source>
</reference>
<name>A0ABU9BFW6_9BURK</name>
<dbReference type="Proteomes" id="UP001368500">
    <property type="component" value="Unassembled WGS sequence"/>
</dbReference>
<dbReference type="EMBL" id="JBBUTF010000032">
    <property type="protein sequence ID" value="MEK8028839.1"/>
    <property type="molecule type" value="Genomic_DNA"/>
</dbReference>
<protein>
    <submittedName>
        <fullName evidence="1">Uncharacterized protein</fullName>
    </submittedName>
</protein>
<evidence type="ECO:0000313" key="1">
    <source>
        <dbReference type="EMBL" id="MEK8028839.1"/>
    </source>
</evidence>
<evidence type="ECO:0000313" key="2">
    <source>
        <dbReference type="Proteomes" id="UP001368500"/>
    </source>
</evidence>
<organism evidence="1 2">
    <name type="scientific">Pseudaquabacterium rugosum</name>
    <dbReference type="NCBI Taxonomy" id="2984194"/>
    <lineage>
        <taxon>Bacteria</taxon>
        <taxon>Pseudomonadati</taxon>
        <taxon>Pseudomonadota</taxon>
        <taxon>Betaproteobacteria</taxon>
        <taxon>Burkholderiales</taxon>
        <taxon>Sphaerotilaceae</taxon>
        <taxon>Pseudaquabacterium</taxon>
    </lineage>
</organism>
<sequence>MNDPISCIQACEFLYLHSISEPEEGGVRLVIHEARTGEQVNAEVLDSEPLAEVKKILAQSSAIVHSPGCKVFTLTWAKYIGYCVENESFALPEPDSSEYEGRLLRVYTKSVYLNYLARSSFATPDYPGPFRHYCVLCLDHIVNVASTQAPTILVSDDA</sequence>
<keyword evidence="2" id="KW-1185">Reference proteome</keyword>
<comment type="caution">
    <text evidence="1">The sequence shown here is derived from an EMBL/GenBank/DDBJ whole genome shotgun (WGS) entry which is preliminary data.</text>
</comment>
<dbReference type="RefSeq" id="WP_341376627.1">
    <property type="nucleotide sequence ID" value="NZ_JBBUTF010000032.1"/>
</dbReference>
<accession>A0ABU9BFW6</accession>
<gene>
    <name evidence="1" type="ORF">AACH11_23005</name>
</gene>